<evidence type="ECO:0000313" key="2">
    <source>
        <dbReference type="EMBL" id="UQT61897.1"/>
    </source>
</evidence>
<dbReference type="PANTHER" id="PTHR21310">
    <property type="entry name" value="AMINOGLYCOSIDE PHOSPHOTRANSFERASE-RELATED-RELATED"/>
    <property type="match status" value="1"/>
</dbReference>
<keyword evidence="3" id="KW-1185">Reference proteome</keyword>
<dbReference type="InterPro" id="IPR011009">
    <property type="entry name" value="Kinase-like_dom_sf"/>
</dbReference>
<evidence type="ECO:0000259" key="1">
    <source>
        <dbReference type="Pfam" id="PF01636"/>
    </source>
</evidence>
<dbReference type="InterPro" id="IPR051678">
    <property type="entry name" value="AGP_Transferase"/>
</dbReference>
<gene>
    <name evidence="2" type="ORF">M4V62_40410</name>
</gene>
<evidence type="ECO:0000313" key="3">
    <source>
        <dbReference type="Proteomes" id="UP000829992"/>
    </source>
</evidence>
<name>A0ABY4Q840_9ACTN</name>
<proteinExistence type="predicted"/>
<dbReference type="Proteomes" id="UP000829992">
    <property type="component" value="Chromosome"/>
</dbReference>
<accession>A0ABY4Q840</accession>
<dbReference type="RefSeq" id="WP_249593205.1">
    <property type="nucleotide sequence ID" value="NZ_BAAAQL010000018.1"/>
</dbReference>
<sequence>MPGVSHQALLSRLLPDDVVAELPVLHGQFHHVVIGSDRVVRFARTEAAAARLTTRAAVLGVLAGLDLGFRTPEPLLAGGAHGTDEPPYLVLGRVPGAPLADGVLDRPEVADAVAAQYATLLTALADAGSDEAVRAALPHAPVDEWRRFAADVRAELFGLMSDAGRLRAERELAALDRLPHVTGALVHGDLGGENVLWDDAEGWPRLSGVVDWDEVALGDPAEDLAAVGASCGGDVLDRVLAGMLTLGGSSTAEGGVATDEGGAVTDNEVAARAATIRGSFALQQALAALRDGDEEALADGLAGYV</sequence>
<reference evidence="2 3" key="1">
    <citation type="submission" date="2022-05" db="EMBL/GenBank/DDBJ databases">
        <authorList>
            <person name="Zhou X."/>
            <person name="Li K."/>
            <person name="Man Y."/>
        </authorList>
    </citation>
    <scope>NUCLEOTIDE SEQUENCE [LARGE SCALE GENOMIC DNA]</scope>
    <source>
        <strain evidence="2 3">MS405</strain>
    </source>
</reference>
<organism evidence="2 3">
    <name type="scientific">Streptomyces durmitorensis</name>
    <dbReference type="NCBI Taxonomy" id="319947"/>
    <lineage>
        <taxon>Bacteria</taxon>
        <taxon>Bacillati</taxon>
        <taxon>Actinomycetota</taxon>
        <taxon>Actinomycetes</taxon>
        <taxon>Kitasatosporales</taxon>
        <taxon>Streptomycetaceae</taxon>
        <taxon>Streptomyces</taxon>
    </lineage>
</organism>
<dbReference type="Gene3D" id="3.90.1200.10">
    <property type="match status" value="1"/>
</dbReference>
<dbReference type="SUPFAM" id="SSF56112">
    <property type="entry name" value="Protein kinase-like (PK-like)"/>
    <property type="match status" value="1"/>
</dbReference>
<feature type="domain" description="Aminoglycoside phosphotransferase" evidence="1">
    <location>
        <begin position="37"/>
        <end position="243"/>
    </location>
</feature>
<dbReference type="EMBL" id="CP097289">
    <property type="protein sequence ID" value="UQT61897.1"/>
    <property type="molecule type" value="Genomic_DNA"/>
</dbReference>
<protein>
    <submittedName>
        <fullName evidence="2">Aminoglycoside phosphotransferase family protein</fullName>
    </submittedName>
</protein>
<dbReference type="Pfam" id="PF01636">
    <property type="entry name" value="APH"/>
    <property type="match status" value="1"/>
</dbReference>
<dbReference type="InterPro" id="IPR002575">
    <property type="entry name" value="Aminoglycoside_PTrfase"/>
</dbReference>